<evidence type="ECO:0000256" key="1">
    <source>
        <dbReference type="ARBA" id="ARBA00022679"/>
    </source>
</evidence>
<dbReference type="InterPro" id="IPR000719">
    <property type="entry name" value="Prot_kinase_dom"/>
</dbReference>
<dbReference type="AlphaFoldDB" id="A0A9P7FQD1"/>
<dbReference type="GO" id="GO:0004674">
    <property type="term" value="F:protein serine/threonine kinase activity"/>
    <property type="evidence" value="ECO:0007669"/>
    <property type="project" value="TreeGrafter"/>
</dbReference>
<evidence type="ECO:0000313" key="7">
    <source>
        <dbReference type="EMBL" id="KAG5635074.1"/>
    </source>
</evidence>
<keyword evidence="8" id="KW-1185">Reference proteome</keyword>
<dbReference type="Proteomes" id="UP000717328">
    <property type="component" value="Unassembled WGS sequence"/>
</dbReference>
<dbReference type="Pfam" id="PF07714">
    <property type="entry name" value="PK_Tyr_Ser-Thr"/>
    <property type="match status" value="2"/>
</dbReference>
<keyword evidence="2" id="KW-0547">Nucleotide-binding</keyword>
<feature type="region of interest" description="Disordered" evidence="5">
    <location>
        <begin position="403"/>
        <end position="437"/>
    </location>
</feature>
<organism evidence="7 8">
    <name type="scientific">Sphagnurus paluster</name>
    <dbReference type="NCBI Taxonomy" id="117069"/>
    <lineage>
        <taxon>Eukaryota</taxon>
        <taxon>Fungi</taxon>
        <taxon>Dikarya</taxon>
        <taxon>Basidiomycota</taxon>
        <taxon>Agaricomycotina</taxon>
        <taxon>Agaricomycetes</taxon>
        <taxon>Agaricomycetidae</taxon>
        <taxon>Agaricales</taxon>
        <taxon>Tricholomatineae</taxon>
        <taxon>Lyophyllaceae</taxon>
        <taxon>Sphagnurus</taxon>
    </lineage>
</organism>
<dbReference type="InterPro" id="IPR001245">
    <property type="entry name" value="Ser-Thr/Tyr_kinase_cat_dom"/>
</dbReference>
<name>A0A9P7FQD1_9AGAR</name>
<sequence length="526" mass="58891">MKRLSSKTERYPSGFWISNVEQLGEDPVNSGGFGDIYKGIYNGQHVCLKTIRLYQNSPPKLPKLIAGEAMLWSQLSHANLVPFYGLSKPDRHLMFVSAWADNGTVLEFLGKHPDANRILLCLDVTNGLDYLHKNDIVHGDLKGVNILVDAAHRAYLADFGLAAVDDPEILHWATQSAAASKGGTLRWQGPELFDANVRNTKSSDVYAWACVCYEIFSEKVPFFEHADNVVIKFLATGANVQPTRPPEYIPAWKARGLSDEVWALMKDCWAKADIRPSIGEILERFMHRTSVNDRLDTRPPATWKNAETNAKGTLLTLEQLNTLLSGISLEGLKRIGNRLVEAFKDELQREILLSLKKSAAQALLDTFQAILRIGMADKSWNSILVATQVLSFRTSKYPTSFQITEIREPAKQPPPKESSLPTDTQETGPNIVARGDHGDIHEGTLLGERVCLKLIRTCPNDLEQKIPRAISREAIIWAQLLHPNILPFYGIYRSRKDFSLVSPWAENGNVVDFLRANQTANRTLLE</sequence>
<feature type="domain" description="Protein kinase" evidence="6">
    <location>
        <begin position="426"/>
        <end position="526"/>
    </location>
</feature>
<keyword evidence="4" id="KW-0067">ATP-binding</keyword>
<dbReference type="EMBL" id="JABCKI010006187">
    <property type="protein sequence ID" value="KAG5635074.1"/>
    <property type="molecule type" value="Genomic_DNA"/>
</dbReference>
<dbReference type="InterPro" id="IPR051681">
    <property type="entry name" value="Ser/Thr_Kinases-Pseudokinases"/>
</dbReference>
<evidence type="ECO:0000259" key="6">
    <source>
        <dbReference type="PROSITE" id="PS50011"/>
    </source>
</evidence>
<dbReference type="PANTHER" id="PTHR44329:SF288">
    <property type="entry name" value="MITOGEN-ACTIVATED PROTEIN KINASE KINASE KINASE 20"/>
    <property type="match status" value="1"/>
</dbReference>
<keyword evidence="3" id="KW-0418">Kinase</keyword>
<reference evidence="7" key="1">
    <citation type="submission" date="2021-02" db="EMBL/GenBank/DDBJ databases">
        <authorList>
            <person name="Nieuwenhuis M."/>
            <person name="Van De Peppel L.J.J."/>
        </authorList>
    </citation>
    <scope>NUCLEOTIDE SEQUENCE</scope>
    <source>
        <strain evidence="7">D49</strain>
    </source>
</reference>
<keyword evidence="1" id="KW-0808">Transferase</keyword>
<gene>
    <name evidence="7" type="ORF">H0H81_012507</name>
</gene>
<dbReference type="PROSITE" id="PS00108">
    <property type="entry name" value="PROTEIN_KINASE_ST"/>
    <property type="match status" value="1"/>
</dbReference>
<evidence type="ECO:0000256" key="5">
    <source>
        <dbReference type="SAM" id="MobiDB-lite"/>
    </source>
</evidence>
<dbReference type="OrthoDB" id="26722at2759"/>
<dbReference type="GO" id="GO:0005524">
    <property type="term" value="F:ATP binding"/>
    <property type="evidence" value="ECO:0007669"/>
    <property type="project" value="UniProtKB-KW"/>
</dbReference>
<feature type="compositionally biased region" description="Polar residues" evidence="5">
    <location>
        <begin position="419"/>
        <end position="428"/>
    </location>
</feature>
<dbReference type="PROSITE" id="PS50011">
    <property type="entry name" value="PROTEIN_KINASE_DOM"/>
    <property type="match status" value="2"/>
</dbReference>
<dbReference type="SMART" id="SM00220">
    <property type="entry name" value="S_TKc"/>
    <property type="match status" value="1"/>
</dbReference>
<proteinExistence type="predicted"/>
<evidence type="ECO:0000256" key="4">
    <source>
        <dbReference type="ARBA" id="ARBA00022840"/>
    </source>
</evidence>
<evidence type="ECO:0000256" key="2">
    <source>
        <dbReference type="ARBA" id="ARBA00022741"/>
    </source>
</evidence>
<dbReference type="Gene3D" id="1.10.510.10">
    <property type="entry name" value="Transferase(Phosphotransferase) domain 1"/>
    <property type="match status" value="2"/>
</dbReference>
<reference evidence="7" key="2">
    <citation type="submission" date="2021-10" db="EMBL/GenBank/DDBJ databases">
        <title>Phylogenomics reveals ancestral predisposition of the termite-cultivated fungus Termitomyces towards a domesticated lifestyle.</title>
        <authorList>
            <person name="Auxier B."/>
            <person name="Grum-Grzhimaylo A."/>
            <person name="Cardenas M.E."/>
            <person name="Lodge J.D."/>
            <person name="Laessoe T."/>
            <person name="Pedersen O."/>
            <person name="Smith M.E."/>
            <person name="Kuyper T.W."/>
            <person name="Franco-Molano E.A."/>
            <person name="Baroni T.J."/>
            <person name="Aanen D.K."/>
        </authorList>
    </citation>
    <scope>NUCLEOTIDE SEQUENCE</scope>
    <source>
        <strain evidence="7">D49</strain>
    </source>
</reference>
<comment type="caution">
    <text evidence="7">The sequence shown here is derived from an EMBL/GenBank/DDBJ whole genome shotgun (WGS) entry which is preliminary data.</text>
</comment>
<evidence type="ECO:0000256" key="3">
    <source>
        <dbReference type="ARBA" id="ARBA00022777"/>
    </source>
</evidence>
<protein>
    <recommendedName>
        <fullName evidence="6">Protein kinase domain-containing protein</fullName>
    </recommendedName>
</protein>
<dbReference type="InterPro" id="IPR008271">
    <property type="entry name" value="Ser/Thr_kinase_AS"/>
</dbReference>
<evidence type="ECO:0000313" key="8">
    <source>
        <dbReference type="Proteomes" id="UP000717328"/>
    </source>
</evidence>
<dbReference type="InterPro" id="IPR011009">
    <property type="entry name" value="Kinase-like_dom_sf"/>
</dbReference>
<accession>A0A9P7FQD1</accession>
<dbReference type="PANTHER" id="PTHR44329">
    <property type="entry name" value="SERINE/THREONINE-PROTEIN KINASE TNNI3K-RELATED"/>
    <property type="match status" value="1"/>
</dbReference>
<dbReference type="SUPFAM" id="SSF56112">
    <property type="entry name" value="Protein kinase-like (PK-like)"/>
    <property type="match status" value="2"/>
</dbReference>
<feature type="domain" description="Protein kinase" evidence="6">
    <location>
        <begin position="22"/>
        <end position="290"/>
    </location>
</feature>